<dbReference type="CDD" id="cd16454">
    <property type="entry name" value="RING-H2_PA-TM-RING"/>
    <property type="match status" value="1"/>
</dbReference>
<evidence type="ECO:0000256" key="6">
    <source>
        <dbReference type="SAM" id="Phobius"/>
    </source>
</evidence>
<evidence type="ECO:0000256" key="3">
    <source>
        <dbReference type="ARBA" id="ARBA00022833"/>
    </source>
</evidence>
<evidence type="ECO:0000313" key="8">
    <source>
        <dbReference type="EMBL" id="KAJ1642095.1"/>
    </source>
</evidence>
<keyword evidence="2 4" id="KW-0863">Zinc-finger</keyword>
<dbReference type="PANTHER" id="PTHR45798">
    <property type="entry name" value="RING-H2 FINGER PROTEIN ATL61-RELATED-RELATED"/>
    <property type="match status" value="1"/>
</dbReference>
<gene>
    <name evidence="8" type="ORF">LPJ64_006027</name>
</gene>
<organism evidence="8 9">
    <name type="scientific">Coemansia asiatica</name>
    <dbReference type="NCBI Taxonomy" id="1052880"/>
    <lineage>
        <taxon>Eukaryota</taxon>
        <taxon>Fungi</taxon>
        <taxon>Fungi incertae sedis</taxon>
        <taxon>Zoopagomycota</taxon>
        <taxon>Kickxellomycotina</taxon>
        <taxon>Kickxellomycetes</taxon>
        <taxon>Kickxellales</taxon>
        <taxon>Kickxellaceae</taxon>
        <taxon>Coemansia</taxon>
    </lineage>
</organism>
<evidence type="ECO:0000259" key="7">
    <source>
        <dbReference type="PROSITE" id="PS50089"/>
    </source>
</evidence>
<keyword evidence="1" id="KW-0479">Metal-binding</keyword>
<keyword evidence="6" id="KW-0812">Transmembrane</keyword>
<evidence type="ECO:0000256" key="2">
    <source>
        <dbReference type="ARBA" id="ARBA00022771"/>
    </source>
</evidence>
<keyword evidence="3" id="KW-0862">Zinc</keyword>
<evidence type="ECO:0000256" key="5">
    <source>
        <dbReference type="SAM" id="MobiDB-lite"/>
    </source>
</evidence>
<dbReference type="Gene3D" id="3.30.40.10">
    <property type="entry name" value="Zinc/RING finger domain, C3HC4 (zinc finger)"/>
    <property type="match status" value="1"/>
</dbReference>
<dbReference type="InterPro" id="IPR052788">
    <property type="entry name" value="RING-type_E3_ligase_ATL"/>
</dbReference>
<dbReference type="Proteomes" id="UP001145021">
    <property type="component" value="Unassembled WGS sequence"/>
</dbReference>
<protein>
    <recommendedName>
        <fullName evidence="7">RING-type domain-containing protein</fullName>
    </recommendedName>
</protein>
<keyword evidence="9" id="KW-1185">Reference proteome</keyword>
<dbReference type="Pfam" id="PF13639">
    <property type="entry name" value="zf-RING_2"/>
    <property type="match status" value="1"/>
</dbReference>
<keyword evidence="6" id="KW-0472">Membrane</keyword>
<reference evidence="8" key="1">
    <citation type="submission" date="2022-07" db="EMBL/GenBank/DDBJ databases">
        <title>Phylogenomic reconstructions and comparative analyses of Kickxellomycotina fungi.</title>
        <authorList>
            <person name="Reynolds N.K."/>
            <person name="Stajich J.E."/>
            <person name="Barry K."/>
            <person name="Grigoriev I.V."/>
            <person name="Crous P."/>
            <person name="Smith M.E."/>
        </authorList>
    </citation>
    <scope>NUCLEOTIDE SEQUENCE</scope>
    <source>
        <strain evidence="8">NBRC 105413</strain>
    </source>
</reference>
<feature type="compositionally biased region" description="Low complexity" evidence="5">
    <location>
        <begin position="1"/>
        <end position="12"/>
    </location>
</feature>
<name>A0A9W8CGE8_9FUNG</name>
<comment type="caution">
    <text evidence="8">The sequence shown here is derived from an EMBL/GenBank/DDBJ whole genome shotgun (WGS) entry which is preliminary data.</text>
</comment>
<dbReference type="SMART" id="SM00184">
    <property type="entry name" value="RING"/>
    <property type="match status" value="1"/>
</dbReference>
<dbReference type="PROSITE" id="PS50089">
    <property type="entry name" value="ZF_RING_2"/>
    <property type="match status" value="1"/>
</dbReference>
<dbReference type="GO" id="GO:0008270">
    <property type="term" value="F:zinc ion binding"/>
    <property type="evidence" value="ECO:0007669"/>
    <property type="project" value="UniProtKB-KW"/>
</dbReference>
<keyword evidence="6" id="KW-1133">Transmembrane helix</keyword>
<dbReference type="InterPro" id="IPR013083">
    <property type="entry name" value="Znf_RING/FYVE/PHD"/>
</dbReference>
<dbReference type="InterPro" id="IPR001841">
    <property type="entry name" value="Znf_RING"/>
</dbReference>
<feature type="domain" description="RING-type" evidence="7">
    <location>
        <begin position="149"/>
        <end position="191"/>
    </location>
</feature>
<sequence length="211" mass="22693">MSTLTTSMTTTSAAINHSTPTDAGKTVLSRASSTAQTSILSIVFAGWVTFALIIAIVIARRRGKLRRSGRASASVSALGDIEQQIGAPASLGITTLDMHHQHPKPARIVLNKAELHLLPTKPYAEYLSTDSTDSKGSKGSNIQLAAETCAICLDNFSEKSMIRVLACNHIFHPTCVDRWLLKRSCRCPLCNSDTRGPLGLPQRPSIVKLSL</sequence>
<dbReference type="AlphaFoldDB" id="A0A9W8CGE8"/>
<evidence type="ECO:0000313" key="9">
    <source>
        <dbReference type="Proteomes" id="UP001145021"/>
    </source>
</evidence>
<accession>A0A9W8CGE8</accession>
<dbReference type="EMBL" id="JANBOH010000486">
    <property type="protein sequence ID" value="KAJ1642095.1"/>
    <property type="molecule type" value="Genomic_DNA"/>
</dbReference>
<evidence type="ECO:0000256" key="4">
    <source>
        <dbReference type="PROSITE-ProRule" id="PRU00175"/>
    </source>
</evidence>
<evidence type="ECO:0000256" key="1">
    <source>
        <dbReference type="ARBA" id="ARBA00022723"/>
    </source>
</evidence>
<proteinExistence type="predicted"/>
<dbReference type="PANTHER" id="PTHR45798:SF97">
    <property type="entry name" value="ALCOHOL-SENSITIVE RING FINGER PROTEIN 1"/>
    <property type="match status" value="1"/>
</dbReference>
<feature type="region of interest" description="Disordered" evidence="5">
    <location>
        <begin position="1"/>
        <end position="23"/>
    </location>
</feature>
<feature type="transmembrane region" description="Helical" evidence="6">
    <location>
        <begin position="39"/>
        <end position="59"/>
    </location>
</feature>
<dbReference type="SUPFAM" id="SSF57850">
    <property type="entry name" value="RING/U-box"/>
    <property type="match status" value="1"/>
</dbReference>